<dbReference type="PANTHER" id="PTHR33231">
    <property type="entry name" value="30S RIBOSOMAL PROTEIN"/>
    <property type="match status" value="1"/>
</dbReference>
<dbReference type="InterPro" id="IPR032528">
    <property type="entry name" value="Ribosom_S30AE_C"/>
</dbReference>
<evidence type="ECO:0000259" key="2">
    <source>
        <dbReference type="Pfam" id="PF16321"/>
    </source>
</evidence>
<protein>
    <recommendedName>
        <fullName evidence="2">Sigma 54 modulation/S30EA ribosomal protein C-terminal domain-containing protein</fullName>
    </recommendedName>
</protein>
<dbReference type="InterPro" id="IPR050574">
    <property type="entry name" value="HPF/YfiA_ribosome-assoc"/>
</dbReference>
<dbReference type="PANTHER" id="PTHR33231:SF1">
    <property type="entry name" value="30S RIBOSOMAL PROTEIN"/>
    <property type="match status" value="1"/>
</dbReference>
<feature type="region of interest" description="Disordered" evidence="1">
    <location>
        <begin position="1"/>
        <end position="28"/>
    </location>
</feature>
<name>A0ABQ2KYN1_9NOCA</name>
<evidence type="ECO:0000313" key="3">
    <source>
        <dbReference type="EMBL" id="GGN96801.1"/>
    </source>
</evidence>
<evidence type="ECO:0000313" key="4">
    <source>
        <dbReference type="Proteomes" id="UP000658127"/>
    </source>
</evidence>
<dbReference type="EMBL" id="BMNE01000010">
    <property type="protein sequence ID" value="GGN96801.1"/>
    <property type="molecule type" value="Genomic_DNA"/>
</dbReference>
<comment type="caution">
    <text evidence="3">The sequence shown here is derived from an EMBL/GenBank/DDBJ whole genome shotgun (WGS) entry which is preliminary data.</text>
</comment>
<dbReference type="Gene3D" id="3.30.505.50">
    <property type="entry name" value="Sigma 54 modulation/S30EA ribosomal protein, C-terminal domain"/>
    <property type="match status" value="1"/>
</dbReference>
<feature type="compositionally biased region" description="Polar residues" evidence="1">
    <location>
        <begin position="1"/>
        <end position="15"/>
    </location>
</feature>
<organism evidence="3 4">
    <name type="scientific">Nocardia rhizosphaerihabitans</name>
    <dbReference type="NCBI Taxonomy" id="1691570"/>
    <lineage>
        <taxon>Bacteria</taxon>
        <taxon>Bacillati</taxon>
        <taxon>Actinomycetota</taxon>
        <taxon>Actinomycetes</taxon>
        <taxon>Mycobacteriales</taxon>
        <taxon>Nocardiaceae</taxon>
        <taxon>Nocardia</taxon>
    </lineage>
</organism>
<keyword evidence="4" id="KW-1185">Reference proteome</keyword>
<dbReference type="Proteomes" id="UP000658127">
    <property type="component" value="Unassembled WGS sequence"/>
</dbReference>
<dbReference type="Pfam" id="PF16321">
    <property type="entry name" value="Ribosom_S30AE_C"/>
    <property type="match status" value="1"/>
</dbReference>
<proteinExistence type="predicted"/>
<accession>A0ABQ2KYN1</accession>
<gene>
    <name evidence="3" type="ORF">GCM10011610_62060</name>
</gene>
<sequence>MGQEMNSLSTTQHWTTAADPELAVTTRGEVPPQDVTRAVRAITRVMRRHHLDSPARVRVTAPRGSDEPTLVQANIRTNDTLTRVQVTGPGGFAVTFAAERLDRQLARRAGKEARGAWPDPARRPLAQITETRPIIRRKDCALMTGTPLEASTVLDAMDYDAYLFTDAQTGEDAIVTWADPHGVSLARQRHTAAAGASAELPLTASAMPVRVVQDAAPVYAEDEASDVLCTGGLPYLFFTDSHTGRGNLLYRRYDGDLTIVVPS</sequence>
<reference evidence="4" key="1">
    <citation type="journal article" date="2019" name="Int. J. Syst. Evol. Microbiol.">
        <title>The Global Catalogue of Microorganisms (GCM) 10K type strain sequencing project: providing services to taxonomists for standard genome sequencing and annotation.</title>
        <authorList>
            <consortium name="The Broad Institute Genomics Platform"/>
            <consortium name="The Broad Institute Genome Sequencing Center for Infectious Disease"/>
            <person name="Wu L."/>
            <person name="Ma J."/>
        </authorList>
    </citation>
    <scope>NUCLEOTIDE SEQUENCE [LARGE SCALE GENOMIC DNA]</scope>
    <source>
        <strain evidence="4">CGMCC 4.7329</strain>
    </source>
</reference>
<evidence type="ECO:0000256" key="1">
    <source>
        <dbReference type="SAM" id="MobiDB-lite"/>
    </source>
</evidence>
<dbReference type="InterPro" id="IPR038416">
    <property type="entry name" value="Ribosom_S30AE_C_sf"/>
</dbReference>
<feature type="domain" description="Sigma 54 modulation/S30EA ribosomal protein C-terminal" evidence="2">
    <location>
        <begin position="130"/>
        <end position="175"/>
    </location>
</feature>